<gene>
    <name evidence="5" type="ORF">H0A72_08605</name>
</gene>
<evidence type="ECO:0000256" key="1">
    <source>
        <dbReference type="ARBA" id="ARBA00022679"/>
    </source>
</evidence>
<dbReference type="InterPro" id="IPR001763">
    <property type="entry name" value="Rhodanese-like_dom"/>
</dbReference>
<dbReference type="EMBL" id="JACCEM010000004">
    <property type="protein sequence ID" value="NYT49366.1"/>
    <property type="molecule type" value="Genomic_DNA"/>
</dbReference>
<dbReference type="SMART" id="SM00450">
    <property type="entry name" value="RHOD"/>
    <property type="match status" value="2"/>
</dbReference>
<dbReference type="SUPFAM" id="SSF52821">
    <property type="entry name" value="Rhodanese/Cell cycle control phosphatase"/>
    <property type="match status" value="2"/>
</dbReference>
<dbReference type="Gene3D" id="3.40.250.10">
    <property type="entry name" value="Rhodanese-like domain"/>
    <property type="match status" value="2"/>
</dbReference>
<evidence type="ECO:0000256" key="3">
    <source>
        <dbReference type="SAM" id="MobiDB-lite"/>
    </source>
</evidence>
<dbReference type="GO" id="GO:0004792">
    <property type="term" value="F:thiosulfate-cyanide sulfurtransferase activity"/>
    <property type="evidence" value="ECO:0007669"/>
    <property type="project" value="TreeGrafter"/>
</dbReference>
<feature type="region of interest" description="Disordered" evidence="3">
    <location>
        <begin position="185"/>
        <end position="209"/>
    </location>
</feature>
<keyword evidence="2" id="KW-0677">Repeat</keyword>
<dbReference type="AlphaFoldDB" id="A0A853G491"/>
<dbReference type="CDD" id="cd01448">
    <property type="entry name" value="TST_Repeat_1"/>
    <property type="match status" value="1"/>
</dbReference>
<sequence length="286" mass="30448">MHGNPLIQAPDLYAMLSGGPVKMLVLDCSFDLAQPAAGPEAHRQGHIPDAGYVHLDADLSGPKTGRNGRHPLPDADAFVRRMRSLGADDDTLIVAYDNAASMYAARLWWLLGWVGHGRRCVLDGGFAAWLAAGLPVQAGLGRTPAAGNFSRRPSAAEVVDRQFVLANIASGERIVIDARSAERFRGENETMDPQAGHIPGARNRPFQSNLGDGQRFKPAARLRSDFQEVMAGHPAERVVHQCGSGVTACHNALAMEIAGLPGSALYAGSWSEWSACEGSPIARGPD</sequence>
<protein>
    <submittedName>
        <fullName evidence="5">Sulfurtransferase</fullName>
    </submittedName>
</protein>
<dbReference type="PROSITE" id="PS50206">
    <property type="entry name" value="RHODANESE_3"/>
    <property type="match status" value="2"/>
</dbReference>
<dbReference type="PANTHER" id="PTHR11364:SF27">
    <property type="entry name" value="SULFURTRANSFERASE"/>
    <property type="match status" value="1"/>
</dbReference>
<evidence type="ECO:0000313" key="6">
    <source>
        <dbReference type="Proteomes" id="UP000559809"/>
    </source>
</evidence>
<dbReference type="InterPro" id="IPR045078">
    <property type="entry name" value="TST/MPST-like"/>
</dbReference>
<keyword evidence="6" id="KW-1185">Reference proteome</keyword>
<reference evidence="5 6" key="1">
    <citation type="submission" date="2020-07" db="EMBL/GenBank/DDBJ databases">
        <title>Taxonomic revisions and descriptions of new bacterial species based on genomic comparisons in the high-G+C-content subgroup of the family Alcaligenaceae.</title>
        <authorList>
            <person name="Szabo A."/>
            <person name="Felfoldi T."/>
        </authorList>
    </citation>
    <scope>NUCLEOTIDE SEQUENCE [LARGE SCALE GENOMIC DNA]</scope>
    <source>
        <strain evidence="5 6">LMG 24012</strain>
    </source>
</reference>
<dbReference type="CDD" id="cd01449">
    <property type="entry name" value="TST_Repeat_2"/>
    <property type="match status" value="1"/>
</dbReference>
<organism evidence="5 6">
    <name type="scientific">Parapusillimonas granuli</name>
    <dbReference type="NCBI Taxonomy" id="380911"/>
    <lineage>
        <taxon>Bacteria</taxon>
        <taxon>Pseudomonadati</taxon>
        <taxon>Pseudomonadota</taxon>
        <taxon>Betaproteobacteria</taxon>
        <taxon>Burkholderiales</taxon>
        <taxon>Alcaligenaceae</taxon>
        <taxon>Parapusillimonas</taxon>
    </lineage>
</organism>
<evidence type="ECO:0000256" key="2">
    <source>
        <dbReference type="ARBA" id="ARBA00022737"/>
    </source>
</evidence>
<proteinExistence type="predicted"/>
<feature type="domain" description="Rhodanese" evidence="4">
    <location>
        <begin position="169"/>
        <end position="282"/>
    </location>
</feature>
<keyword evidence="1 5" id="KW-0808">Transferase</keyword>
<dbReference type="Proteomes" id="UP000559809">
    <property type="component" value="Unassembled WGS sequence"/>
</dbReference>
<dbReference type="InterPro" id="IPR036873">
    <property type="entry name" value="Rhodanese-like_dom_sf"/>
</dbReference>
<comment type="caution">
    <text evidence="5">The sequence shown here is derived from an EMBL/GenBank/DDBJ whole genome shotgun (WGS) entry which is preliminary data.</text>
</comment>
<accession>A0A853G491</accession>
<dbReference type="RefSeq" id="WP_180154665.1">
    <property type="nucleotide sequence ID" value="NZ_JACCEM010000004.1"/>
</dbReference>
<feature type="domain" description="Rhodanese" evidence="4">
    <location>
        <begin position="19"/>
        <end position="138"/>
    </location>
</feature>
<evidence type="ECO:0000259" key="4">
    <source>
        <dbReference type="PROSITE" id="PS50206"/>
    </source>
</evidence>
<evidence type="ECO:0000313" key="5">
    <source>
        <dbReference type="EMBL" id="NYT49366.1"/>
    </source>
</evidence>
<name>A0A853G491_9BURK</name>
<dbReference type="Pfam" id="PF00581">
    <property type="entry name" value="Rhodanese"/>
    <property type="match status" value="2"/>
</dbReference>
<dbReference type="PANTHER" id="PTHR11364">
    <property type="entry name" value="THIOSULFATE SULFERTANSFERASE"/>
    <property type="match status" value="1"/>
</dbReference>